<gene>
    <name evidence="3" type="ORF">QR680_000515</name>
</gene>
<accession>A0AA39LE70</accession>
<feature type="compositionally biased region" description="Basic and acidic residues" evidence="1">
    <location>
        <begin position="94"/>
        <end position="109"/>
    </location>
</feature>
<feature type="transmembrane region" description="Helical" evidence="2">
    <location>
        <begin position="143"/>
        <end position="164"/>
    </location>
</feature>
<feature type="transmembrane region" description="Helical" evidence="2">
    <location>
        <begin position="17"/>
        <end position="35"/>
    </location>
</feature>
<keyword evidence="2" id="KW-0812">Transmembrane</keyword>
<evidence type="ECO:0000256" key="1">
    <source>
        <dbReference type="SAM" id="MobiDB-lite"/>
    </source>
</evidence>
<evidence type="ECO:0000256" key="2">
    <source>
        <dbReference type="SAM" id="Phobius"/>
    </source>
</evidence>
<dbReference type="Proteomes" id="UP001175271">
    <property type="component" value="Unassembled WGS sequence"/>
</dbReference>
<keyword evidence="2" id="KW-0472">Membrane</keyword>
<dbReference type="AlphaFoldDB" id="A0AA39LE70"/>
<reference evidence="3" key="1">
    <citation type="submission" date="2023-06" db="EMBL/GenBank/DDBJ databases">
        <title>Genomic analysis of the entomopathogenic nematode Steinernema hermaphroditum.</title>
        <authorList>
            <person name="Schwarz E.M."/>
            <person name="Heppert J.K."/>
            <person name="Baniya A."/>
            <person name="Schwartz H.T."/>
            <person name="Tan C.-H."/>
            <person name="Antoshechkin I."/>
            <person name="Sternberg P.W."/>
            <person name="Goodrich-Blair H."/>
            <person name="Dillman A.R."/>
        </authorList>
    </citation>
    <scope>NUCLEOTIDE SEQUENCE</scope>
    <source>
        <strain evidence="3">PS9179</strain>
        <tissue evidence="3">Whole animal</tissue>
    </source>
</reference>
<organism evidence="3 4">
    <name type="scientific">Steinernema hermaphroditum</name>
    <dbReference type="NCBI Taxonomy" id="289476"/>
    <lineage>
        <taxon>Eukaryota</taxon>
        <taxon>Metazoa</taxon>
        <taxon>Ecdysozoa</taxon>
        <taxon>Nematoda</taxon>
        <taxon>Chromadorea</taxon>
        <taxon>Rhabditida</taxon>
        <taxon>Tylenchina</taxon>
        <taxon>Panagrolaimomorpha</taxon>
        <taxon>Strongyloidoidea</taxon>
        <taxon>Steinernematidae</taxon>
        <taxon>Steinernema</taxon>
    </lineage>
</organism>
<comment type="caution">
    <text evidence="3">The sequence shown here is derived from an EMBL/GenBank/DDBJ whole genome shotgun (WGS) entry which is preliminary data.</text>
</comment>
<proteinExistence type="predicted"/>
<evidence type="ECO:0000313" key="3">
    <source>
        <dbReference type="EMBL" id="KAK0393993.1"/>
    </source>
</evidence>
<protein>
    <submittedName>
        <fullName evidence="3">Uncharacterized protein</fullName>
    </submittedName>
</protein>
<keyword evidence="2" id="KW-1133">Transmembrane helix</keyword>
<keyword evidence="4" id="KW-1185">Reference proteome</keyword>
<sequence>MAMADSTLFDEVLHNRLFLVIIIGTWAAMILAVLIHRQYHYVLLMWALDALDLAEIPVLWIVSKVLKIASFINKRIAVLCLRRSSQKATQTRTHNHEKGLGEEANEAKRTTKPCGKMPHHVMFPKTIYDYIKIDTSLFHLHPLATVIVAGASGTLAALLFLVLYKLTCSSPRKNSTDVEYQPVYVHRNHGPLFHPYFFGQTGIPSGSFLEEIAAERGSRTGNHRISAFAEQVAETAD</sequence>
<feature type="region of interest" description="Disordered" evidence="1">
    <location>
        <begin position="89"/>
        <end position="111"/>
    </location>
</feature>
<dbReference type="EMBL" id="JAUCMV010000005">
    <property type="protein sequence ID" value="KAK0393993.1"/>
    <property type="molecule type" value="Genomic_DNA"/>
</dbReference>
<evidence type="ECO:0000313" key="4">
    <source>
        <dbReference type="Proteomes" id="UP001175271"/>
    </source>
</evidence>
<name>A0AA39LE70_9BILA</name>